<dbReference type="EMBL" id="MCFK01008083">
    <property type="protein sequence ID" value="RKF56524.1"/>
    <property type="molecule type" value="Genomic_DNA"/>
</dbReference>
<dbReference type="Proteomes" id="UP000286134">
    <property type="component" value="Unassembled WGS sequence"/>
</dbReference>
<proteinExistence type="predicted"/>
<name>A0A420HGC2_9PEZI</name>
<evidence type="ECO:0000313" key="2">
    <source>
        <dbReference type="Proteomes" id="UP000286134"/>
    </source>
</evidence>
<dbReference type="OrthoDB" id="3598307at2759"/>
<protein>
    <submittedName>
        <fullName evidence="1">Uncharacterized protein</fullName>
    </submittedName>
</protein>
<gene>
    <name evidence="1" type="ORF">OnM2_080057</name>
</gene>
<reference evidence="1 2" key="1">
    <citation type="journal article" date="2018" name="BMC Genomics">
        <title>Comparative genome analyses reveal sequence features reflecting distinct modes of host-adaptation between dicot and monocot powdery mildew.</title>
        <authorList>
            <person name="Wu Y."/>
            <person name="Ma X."/>
            <person name="Pan Z."/>
            <person name="Kale S.D."/>
            <person name="Song Y."/>
            <person name="King H."/>
            <person name="Zhang Q."/>
            <person name="Presley C."/>
            <person name="Deng X."/>
            <person name="Wei C.I."/>
            <person name="Xiao S."/>
        </authorList>
    </citation>
    <scope>NUCLEOTIDE SEQUENCE [LARGE SCALE GENOMIC DNA]</scope>
    <source>
        <strain evidence="1">UMSG2</strain>
    </source>
</reference>
<comment type="caution">
    <text evidence="1">The sequence shown here is derived from an EMBL/GenBank/DDBJ whole genome shotgun (WGS) entry which is preliminary data.</text>
</comment>
<keyword evidence="2" id="KW-1185">Reference proteome</keyword>
<sequence length="107" mass="11866">MPPYNKIFTKMFVSKVVKDGKTVVVSAATETSHWKRNEAMAQKVGEFLEDSLGNWSGQLPEGTVEICSRETEHTSPHDKRKHITAVCFDAKGNGETVHVPVKKAPVE</sequence>
<accession>A0A420HGC2</accession>
<evidence type="ECO:0000313" key="1">
    <source>
        <dbReference type="EMBL" id="RKF56524.1"/>
    </source>
</evidence>
<dbReference type="AlphaFoldDB" id="A0A420HGC2"/>
<organism evidence="1 2">
    <name type="scientific">Erysiphe neolycopersici</name>
    <dbReference type="NCBI Taxonomy" id="212602"/>
    <lineage>
        <taxon>Eukaryota</taxon>
        <taxon>Fungi</taxon>
        <taxon>Dikarya</taxon>
        <taxon>Ascomycota</taxon>
        <taxon>Pezizomycotina</taxon>
        <taxon>Leotiomycetes</taxon>
        <taxon>Erysiphales</taxon>
        <taxon>Erysiphaceae</taxon>
        <taxon>Erysiphe</taxon>
    </lineage>
</organism>